<dbReference type="GO" id="GO:0000815">
    <property type="term" value="C:ESCRT III complex"/>
    <property type="evidence" value="ECO:0007669"/>
    <property type="project" value="TreeGrafter"/>
</dbReference>
<dbReference type="EMBL" id="KV454406">
    <property type="protein sequence ID" value="ODQ67968.1"/>
    <property type="molecule type" value="Genomic_DNA"/>
</dbReference>
<dbReference type="GO" id="GO:0005771">
    <property type="term" value="C:multivesicular body"/>
    <property type="evidence" value="ECO:0007669"/>
    <property type="project" value="TreeGrafter"/>
</dbReference>
<dbReference type="OrthoDB" id="10250120at2759"/>
<dbReference type="PANTHER" id="PTHR22761:SF10">
    <property type="entry name" value="GH13992P"/>
    <property type="match status" value="1"/>
</dbReference>
<gene>
    <name evidence="8" type="ORF">NADFUDRAFT_48626</name>
</gene>
<protein>
    <recommendedName>
        <fullName evidence="4">Vacuolar-sorting protein SNF7</fullName>
    </recommendedName>
    <alternativeName>
        <fullName evidence="5">Vacuolar protein-sorting-associated protein 32</fullName>
    </alternativeName>
</protein>
<organism evidence="8 9">
    <name type="scientific">Nadsonia fulvescens var. elongata DSM 6958</name>
    <dbReference type="NCBI Taxonomy" id="857566"/>
    <lineage>
        <taxon>Eukaryota</taxon>
        <taxon>Fungi</taxon>
        <taxon>Dikarya</taxon>
        <taxon>Ascomycota</taxon>
        <taxon>Saccharomycotina</taxon>
        <taxon>Dipodascomycetes</taxon>
        <taxon>Dipodascales</taxon>
        <taxon>Dipodascales incertae sedis</taxon>
        <taxon>Nadsonia</taxon>
    </lineage>
</organism>
<dbReference type="Pfam" id="PF03357">
    <property type="entry name" value="Snf7"/>
    <property type="match status" value="1"/>
</dbReference>
<dbReference type="AlphaFoldDB" id="A0A1E3PRQ0"/>
<feature type="coiled-coil region" evidence="6">
    <location>
        <begin position="354"/>
        <end position="381"/>
    </location>
</feature>
<comment type="subcellular location">
    <subcellularLocation>
        <location evidence="1">Endosome</location>
    </subcellularLocation>
</comment>
<keyword evidence="3" id="KW-0967">Endosome</keyword>
<evidence type="ECO:0000256" key="7">
    <source>
        <dbReference type="SAM" id="MobiDB-lite"/>
    </source>
</evidence>
<dbReference type="GO" id="GO:0006900">
    <property type="term" value="P:vesicle budding from membrane"/>
    <property type="evidence" value="ECO:0007669"/>
    <property type="project" value="TreeGrafter"/>
</dbReference>
<dbReference type="GO" id="GO:0032511">
    <property type="term" value="P:late endosome to vacuole transport via multivesicular body sorting pathway"/>
    <property type="evidence" value="ECO:0007669"/>
    <property type="project" value="TreeGrafter"/>
</dbReference>
<evidence type="ECO:0000313" key="9">
    <source>
        <dbReference type="Proteomes" id="UP000095009"/>
    </source>
</evidence>
<feature type="compositionally biased region" description="Basic and acidic residues" evidence="7">
    <location>
        <begin position="493"/>
        <end position="526"/>
    </location>
</feature>
<proteinExistence type="inferred from homology"/>
<keyword evidence="9" id="KW-1185">Reference proteome</keyword>
<evidence type="ECO:0000256" key="6">
    <source>
        <dbReference type="SAM" id="Coils"/>
    </source>
</evidence>
<keyword evidence="6" id="KW-0175">Coiled coil</keyword>
<evidence type="ECO:0000256" key="5">
    <source>
        <dbReference type="ARBA" id="ARBA00042586"/>
    </source>
</evidence>
<dbReference type="GO" id="GO:0009898">
    <property type="term" value="C:cytoplasmic side of plasma membrane"/>
    <property type="evidence" value="ECO:0007669"/>
    <property type="project" value="TreeGrafter"/>
</dbReference>
<comment type="similarity">
    <text evidence="2">Belongs to the SNF7 family.</text>
</comment>
<accession>A0A1E3PRQ0</accession>
<reference evidence="8 9" key="1">
    <citation type="journal article" date="2016" name="Proc. Natl. Acad. Sci. U.S.A.">
        <title>Comparative genomics of biotechnologically important yeasts.</title>
        <authorList>
            <person name="Riley R."/>
            <person name="Haridas S."/>
            <person name="Wolfe K.H."/>
            <person name="Lopes M.R."/>
            <person name="Hittinger C.T."/>
            <person name="Goeker M."/>
            <person name="Salamov A.A."/>
            <person name="Wisecaver J.H."/>
            <person name="Long T.M."/>
            <person name="Calvey C.H."/>
            <person name="Aerts A.L."/>
            <person name="Barry K.W."/>
            <person name="Choi C."/>
            <person name="Clum A."/>
            <person name="Coughlan A.Y."/>
            <person name="Deshpande S."/>
            <person name="Douglass A.P."/>
            <person name="Hanson S.J."/>
            <person name="Klenk H.-P."/>
            <person name="LaButti K.M."/>
            <person name="Lapidus A."/>
            <person name="Lindquist E.A."/>
            <person name="Lipzen A.M."/>
            <person name="Meier-Kolthoff J.P."/>
            <person name="Ohm R.A."/>
            <person name="Otillar R.P."/>
            <person name="Pangilinan J.L."/>
            <person name="Peng Y."/>
            <person name="Rokas A."/>
            <person name="Rosa C.A."/>
            <person name="Scheuner C."/>
            <person name="Sibirny A.A."/>
            <person name="Slot J.C."/>
            <person name="Stielow J.B."/>
            <person name="Sun H."/>
            <person name="Kurtzman C.P."/>
            <person name="Blackwell M."/>
            <person name="Grigoriev I.V."/>
            <person name="Jeffries T.W."/>
        </authorList>
    </citation>
    <scope>NUCLEOTIDE SEQUENCE [LARGE SCALE GENOMIC DNA]</scope>
    <source>
        <strain evidence="8 9">DSM 6958</strain>
    </source>
</reference>
<evidence type="ECO:0000256" key="4">
    <source>
        <dbReference type="ARBA" id="ARBA00040017"/>
    </source>
</evidence>
<name>A0A1E3PRQ0_9ASCO</name>
<dbReference type="Gene3D" id="6.10.140.1230">
    <property type="match status" value="1"/>
</dbReference>
<evidence type="ECO:0000256" key="3">
    <source>
        <dbReference type="ARBA" id="ARBA00022753"/>
    </source>
</evidence>
<feature type="region of interest" description="Disordered" evidence="7">
    <location>
        <begin position="490"/>
        <end position="526"/>
    </location>
</feature>
<evidence type="ECO:0000256" key="1">
    <source>
        <dbReference type="ARBA" id="ARBA00004177"/>
    </source>
</evidence>
<sequence length="526" mass="58593">MDKAMILSFVEASPLFTKTRIPSLFSDYRRLEDSNPEGYEANLAAWKTVFTKYFEAKSQSGAIVQLISEDNILQPLSSPHNGVPLAIDLAIDSLIASGYLLPLSKHLECFLLRNIANANHKAQNNSYAVSAFKWAFYKTTSLLFSPHKGIYPTICGPKGPGSLRSERFVVKPTLVKYGSRVNKAYHEKISRGYIESIYSWQLFYKEVNSLLKASLSKTDVLSILAYLYQNKLVVVDYQDLDESEAEDFEKHVDTIEAFGQDPDLVVKFYMASPTPVNVRITDNTNGTKLNSQTYNIITNQDKAVARLRDTHLTLNNRINGLATQSNQATLKAQELVARGSRSDKVIAKYALKSRNMIDRALENAVKQLENLDQLISSIDAAINVAQVTDALEQGVSIIKSINDQIGGVERVNRVVQETEEGIESVKEMEDTIGLAVNNAVDDAEIMDELDKLELEEMQRAEQSLSDSLTDNLADTLAGLDLTKQMSSVAIQEKNSKTKDSIQVESPTDSKLETHQQKEKGKEPMHA</sequence>
<dbReference type="STRING" id="857566.A0A1E3PRQ0"/>
<dbReference type="Proteomes" id="UP000095009">
    <property type="component" value="Unassembled WGS sequence"/>
</dbReference>
<dbReference type="PANTHER" id="PTHR22761">
    <property type="entry name" value="CHARGED MULTIVESICULAR BODY PROTEIN"/>
    <property type="match status" value="1"/>
</dbReference>
<evidence type="ECO:0000256" key="2">
    <source>
        <dbReference type="ARBA" id="ARBA00006190"/>
    </source>
</evidence>
<evidence type="ECO:0000313" key="8">
    <source>
        <dbReference type="EMBL" id="ODQ67968.1"/>
    </source>
</evidence>
<dbReference type="InterPro" id="IPR005024">
    <property type="entry name" value="Snf7_fam"/>
</dbReference>